<sequence length="412" mass="47697">MTKAIDDDFDYKSEVKKCKTIDDVMGKDGLIQRLVKDVLENILEGEMEEHLGRNKYERSENKESAKKNYRNGYSAKNLRSSFGDVDLDVPRDRNAEFEPQIIKKYETVCTELDKKIISLYAKGMTTSDIQAEIEDLYGITISPSMVSRITDKVMDSAIEWQNRALDKIYPIVYLDAMYFKVRSNGKIVNKAVYICLGYNMQGYKEILGSWVDEAEGAKFWLKICTDLKNRGVKEILIACMDGLKGLPEAIKTVFPSVNIQTCIVHQIRNSIKYIASKDKKEFIKDLKCVYKAFTEELALAQLDNLKDKWGDKYSIVIDSWYNNWKQLSTFFSFSPEIRKMIYTTNTLEGFNRQIRKYTKARTIFPTDQSLSKCVYLATMEIIEKWTQPTPNWGRTLAELSIIFDEQLNDELT</sequence>
<keyword evidence="3 6" id="KW-0815">Transposition</keyword>
<protein>
    <recommendedName>
        <fullName evidence="6">Mutator family transposase</fullName>
    </recommendedName>
</protein>
<dbReference type="PANTHER" id="PTHR33217">
    <property type="entry name" value="TRANSPOSASE FOR INSERTION SEQUENCE ELEMENT IS1081"/>
    <property type="match status" value="1"/>
</dbReference>
<organism evidence="7 8">
    <name type="scientific">Clostridium uliginosum</name>
    <dbReference type="NCBI Taxonomy" id="119641"/>
    <lineage>
        <taxon>Bacteria</taxon>
        <taxon>Bacillati</taxon>
        <taxon>Bacillota</taxon>
        <taxon>Clostridia</taxon>
        <taxon>Eubacteriales</taxon>
        <taxon>Clostridiaceae</taxon>
        <taxon>Clostridium</taxon>
    </lineage>
</organism>
<dbReference type="OrthoDB" id="9779930at2"/>
<evidence type="ECO:0000256" key="1">
    <source>
        <dbReference type="ARBA" id="ARBA00002190"/>
    </source>
</evidence>
<comment type="function">
    <text evidence="1 6">Required for the transposition of the insertion element.</text>
</comment>
<dbReference type="InterPro" id="IPR001207">
    <property type="entry name" value="Transposase_mutator"/>
</dbReference>
<dbReference type="PROSITE" id="PS01007">
    <property type="entry name" value="TRANSPOSASE_MUTATOR"/>
    <property type="match status" value="1"/>
</dbReference>
<evidence type="ECO:0000256" key="2">
    <source>
        <dbReference type="ARBA" id="ARBA00010961"/>
    </source>
</evidence>
<proteinExistence type="inferred from homology"/>
<keyword evidence="6" id="KW-0814">Transposable element</keyword>
<keyword evidence="8" id="KW-1185">Reference proteome</keyword>
<gene>
    <name evidence="7" type="ORF">SAMN05421842_1721</name>
</gene>
<evidence type="ECO:0000256" key="6">
    <source>
        <dbReference type="RuleBase" id="RU365089"/>
    </source>
</evidence>
<evidence type="ECO:0000256" key="3">
    <source>
        <dbReference type="ARBA" id="ARBA00022578"/>
    </source>
</evidence>
<dbReference type="GO" id="GO:0004803">
    <property type="term" value="F:transposase activity"/>
    <property type="evidence" value="ECO:0007669"/>
    <property type="project" value="UniProtKB-UniRule"/>
</dbReference>
<accession>A0A1I1T3H0</accession>
<comment type="similarity">
    <text evidence="2 6">Belongs to the transposase mutator family.</text>
</comment>
<dbReference type="GO" id="GO:0006313">
    <property type="term" value="P:DNA transposition"/>
    <property type="evidence" value="ECO:0007669"/>
    <property type="project" value="UniProtKB-UniRule"/>
</dbReference>
<dbReference type="AlphaFoldDB" id="A0A1I1T3H0"/>
<evidence type="ECO:0000313" key="8">
    <source>
        <dbReference type="Proteomes" id="UP000199263"/>
    </source>
</evidence>
<evidence type="ECO:0000313" key="7">
    <source>
        <dbReference type="EMBL" id="SFD51608.1"/>
    </source>
</evidence>
<dbReference type="PANTHER" id="PTHR33217:SF8">
    <property type="entry name" value="MUTATOR FAMILY TRANSPOSASE"/>
    <property type="match status" value="1"/>
</dbReference>
<dbReference type="GO" id="GO:0003677">
    <property type="term" value="F:DNA binding"/>
    <property type="evidence" value="ECO:0007669"/>
    <property type="project" value="UniProtKB-UniRule"/>
</dbReference>
<keyword evidence="4 6" id="KW-0238">DNA-binding</keyword>
<dbReference type="Proteomes" id="UP000199263">
    <property type="component" value="Unassembled WGS sequence"/>
</dbReference>
<dbReference type="RefSeq" id="WP_090094517.1">
    <property type="nucleotide sequence ID" value="NZ_FOMG01000072.1"/>
</dbReference>
<name>A0A1I1T3H0_9CLOT</name>
<evidence type="ECO:0000256" key="4">
    <source>
        <dbReference type="ARBA" id="ARBA00023125"/>
    </source>
</evidence>
<dbReference type="EMBL" id="FOMG01000072">
    <property type="protein sequence ID" value="SFD51608.1"/>
    <property type="molecule type" value="Genomic_DNA"/>
</dbReference>
<keyword evidence="5 6" id="KW-0233">DNA recombination</keyword>
<dbReference type="NCBIfam" id="NF033543">
    <property type="entry name" value="transpos_IS256"/>
    <property type="match status" value="1"/>
</dbReference>
<evidence type="ECO:0000256" key="5">
    <source>
        <dbReference type="ARBA" id="ARBA00023172"/>
    </source>
</evidence>
<reference evidence="7 8" key="1">
    <citation type="submission" date="2016-10" db="EMBL/GenBank/DDBJ databases">
        <authorList>
            <person name="de Groot N.N."/>
        </authorList>
    </citation>
    <scope>NUCLEOTIDE SEQUENCE [LARGE SCALE GENOMIC DNA]</scope>
    <source>
        <strain evidence="7 8">DSM 12992</strain>
    </source>
</reference>
<dbReference type="Pfam" id="PF00872">
    <property type="entry name" value="Transposase_mut"/>
    <property type="match status" value="1"/>
</dbReference>